<name>A0A6J7E4X9_9ZZZZ</name>
<protein>
    <submittedName>
        <fullName evidence="3">Unannotated protein</fullName>
    </submittedName>
</protein>
<dbReference type="AlphaFoldDB" id="A0A6J7E4X9"/>
<evidence type="ECO:0000313" key="3">
    <source>
        <dbReference type="EMBL" id="CAB4878172.1"/>
    </source>
</evidence>
<dbReference type="EMBL" id="CAFBLR010000104">
    <property type="protein sequence ID" value="CAB4878172.1"/>
    <property type="molecule type" value="Genomic_DNA"/>
</dbReference>
<evidence type="ECO:0000313" key="2">
    <source>
        <dbReference type="EMBL" id="CAB4734497.1"/>
    </source>
</evidence>
<evidence type="ECO:0000256" key="1">
    <source>
        <dbReference type="SAM" id="MobiDB-lite"/>
    </source>
</evidence>
<feature type="compositionally biased region" description="Polar residues" evidence="1">
    <location>
        <begin position="207"/>
        <end position="216"/>
    </location>
</feature>
<dbReference type="EMBL" id="CAEZXX010000295">
    <property type="protein sequence ID" value="CAB4734497.1"/>
    <property type="molecule type" value="Genomic_DNA"/>
</dbReference>
<feature type="region of interest" description="Disordered" evidence="1">
    <location>
        <begin position="73"/>
        <end position="99"/>
    </location>
</feature>
<reference evidence="3" key="1">
    <citation type="submission" date="2020-05" db="EMBL/GenBank/DDBJ databases">
        <authorList>
            <person name="Chiriac C."/>
            <person name="Salcher M."/>
            <person name="Ghai R."/>
            <person name="Kavagutti S V."/>
        </authorList>
    </citation>
    <scope>NUCLEOTIDE SEQUENCE</scope>
</reference>
<feature type="region of interest" description="Disordered" evidence="1">
    <location>
        <begin position="147"/>
        <end position="216"/>
    </location>
</feature>
<feature type="compositionally biased region" description="Low complexity" evidence="1">
    <location>
        <begin position="155"/>
        <end position="179"/>
    </location>
</feature>
<organism evidence="3">
    <name type="scientific">freshwater metagenome</name>
    <dbReference type="NCBI Taxonomy" id="449393"/>
    <lineage>
        <taxon>unclassified sequences</taxon>
        <taxon>metagenomes</taxon>
        <taxon>ecological metagenomes</taxon>
    </lineage>
</organism>
<accession>A0A6J7E4X9</accession>
<feature type="region of interest" description="Disordered" evidence="1">
    <location>
        <begin position="1"/>
        <end position="22"/>
    </location>
</feature>
<sequence>MPSCSLGPATPVSARPTSLPSTRRAPIAIATAVASFTTGPSGTPSRLNLTALAYDTIEPRSTSLAPAIPVIRAPTRPPVTDSARPSVRPRERMRSSTTDSIVSASWPNTWLDNSARIAASCGSMSASADARSAARAVRRTLMPSQPLARNASVGLPASSSRSMIPSRRSLSPLSLSPHVRSVRDTMMLGSPERRRRSGRTARSSMSFISCGTPGTR</sequence>
<proteinExistence type="predicted"/>
<gene>
    <name evidence="2" type="ORF">UFOPK2602_02559</name>
    <name evidence="3" type="ORF">UFOPK3417_01123</name>
</gene>